<dbReference type="GO" id="GO:0004730">
    <property type="term" value="F:pseudouridylate synthase activity"/>
    <property type="evidence" value="ECO:0007669"/>
    <property type="project" value="TreeGrafter"/>
</dbReference>
<gene>
    <name evidence="4" type="ORF">CVIRNUC_010703</name>
</gene>
<dbReference type="Gene3D" id="3.40.1190.20">
    <property type="match status" value="1"/>
</dbReference>
<proteinExistence type="predicted"/>
<evidence type="ECO:0000313" key="4">
    <source>
        <dbReference type="EMBL" id="CAK0787483.1"/>
    </source>
</evidence>
<dbReference type="GO" id="GO:0016798">
    <property type="term" value="F:hydrolase activity, acting on glycosyl bonds"/>
    <property type="evidence" value="ECO:0007669"/>
    <property type="project" value="TreeGrafter"/>
</dbReference>
<organism evidence="4 5">
    <name type="scientific">Coccomyxa viridis</name>
    <dbReference type="NCBI Taxonomy" id="1274662"/>
    <lineage>
        <taxon>Eukaryota</taxon>
        <taxon>Viridiplantae</taxon>
        <taxon>Chlorophyta</taxon>
        <taxon>core chlorophytes</taxon>
        <taxon>Trebouxiophyceae</taxon>
        <taxon>Trebouxiophyceae incertae sedis</taxon>
        <taxon>Coccomyxaceae</taxon>
        <taxon>Coccomyxa</taxon>
    </lineage>
</organism>
<dbReference type="GO" id="GO:0046872">
    <property type="term" value="F:metal ion binding"/>
    <property type="evidence" value="ECO:0007669"/>
    <property type="project" value="UniProtKB-KW"/>
</dbReference>
<reference evidence="4 5" key="1">
    <citation type="submission" date="2023-10" db="EMBL/GenBank/DDBJ databases">
        <authorList>
            <person name="Maclean D."/>
            <person name="Macfadyen A."/>
        </authorList>
    </citation>
    <scope>NUCLEOTIDE SEQUENCE [LARGE SCALE GENOMIC DNA]</scope>
</reference>
<dbReference type="SUPFAM" id="SSF53613">
    <property type="entry name" value="Ribokinase-like"/>
    <property type="match status" value="1"/>
</dbReference>
<dbReference type="CDD" id="cd01941">
    <property type="entry name" value="YeiC_kinase_like"/>
    <property type="match status" value="1"/>
</dbReference>
<keyword evidence="5" id="KW-1185">Reference proteome</keyword>
<evidence type="ECO:0000313" key="5">
    <source>
        <dbReference type="Proteomes" id="UP001314263"/>
    </source>
</evidence>
<dbReference type="GO" id="GO:0005737">
    <property type="term" value="C:cytoplasm"/>
    <property type="evidence" value="ECO:0007669"/>
    <property type="project" value="TreeGrafter"/>
</dbReference>
<dbReference type="AlphaFoldDB" id="A0AAV1IN68"/>
<feature type="compositionally biased region" description="Basic and acidic residues" evidence="2">
    <location>
        <begin position="268"/>
        <end position="293"/>
    </location>
</feature>
<dbReference type="InterPro" id="IPR011611">
    <property type="entry name" value="PfkB_dom"/>
</dbReference>
<feature type="compositionally biased region" description="Polar residues" evidence="2">
    <location>
        <begin position="256"/>
        <end position="267"/>
    </location>
</feature>
<evidence type="ECO:0000256" key="2">
    <source>
        <dbReference type="SAM" id="MobiDB-lite"/>
    </source>
</evidence>
<dbReference type="PANTHER" id="PTHR42909">
    <property type="entry name" value="ZGC:136858"/>
    <property type="match status" value="1"/>
</dbReference>
<feature type="domain" description="Carbohydrate kinase PfkB" evidence="3">
    <location>
        <begin position="317"/>
        <end position="400"/>
    </location>
</feature>
<dbReference type="Proteomes" id="UP001314263">
    <property type="component" value="Unassembled WGS sequence"/>
</dbReference>
<dbReference type="PANTHER" id="PTHR42909:SF1">
    <property type="entry name" value="CARBOHYDRATE KINASE PFKB DOMAIN-CONTAINING PROTEIN"/>
    <property type="match status" value="1"/>
</dbReference>
<keyword evidence="1" id="KW-0479">Metal-binding</keyword>
<dbReference type="InterPro" id="IPR029056">
    <property type="entry name" value="Ribokinase-like"/>
</dbReference>
<feature type="region of interest" description="Disordered" evidence="2">
    <location>
        <begin position="256"/>
        <end position="303"/>
    </location>
</feature>
<sequence>MDQVQRRISVLHGQLVPFGCTEAAICWDDALSRSLCKASDAPMHARADAPPVIIGGMLLDVQASPAHGLALLRGGSVPGKIQQEPGGVARNIGECLVRLCKLDSLAGAGLMPLLISAVGHDAAGDLLLSHWRQLGASTQAIHVLPGLRTPSVSTVFDSGGEVAASIADVGILEAQLPRLLQLHKQDIQRAPLLILDGNMPQQTIYEAASMAAAAGVRVWFEPVSVPKAARVAGALHLLDYISPNAAELISISEATRQRGSAQAQQRPETGKHTRSEGQHADQEMRQQHSDQQPEQHSGSGKAGRRRVLELQQHIWRVLDAGVERIVLTLGADGAAICSKSAGGRRIQVEHMPALPAKLITTSGAGDCLVAGCCWSLLKGQALSAALAHGMAVAHAAVESHLNVPPKLTEQQLLNGAAIIQDGCHQWDIPLR</sequence>
<accession>A0AAV1IN68</accession>
<evidence type="ECO:0000256" key="1">
    <source>
        <dbReference type="ARBA" id="ARBA00022723"/>
    </source>
</evidence>
<evidence type="ECO:0000259" key="3">
    <source>
        <dbReference type="Pfam" id="PF00294"/>
    </source>
</evidence>
<feature type="domain" description="Carbohydrate kinase PfkB" evidence="3">
    <location>
        <begin position="78"/>
        <end position="255"/>
    </location>
</feature>
<dbReference type="EMBL" id="CAUYUE010000017">
    <property type="protein sequence ID" value="CAK0787483.1"/>
    <property type="molecule type" value="Genomic_DNA"/>
</dbReference>
<protein>
    <recommendedName>
        <fullName evidence="3">Carbohydrate kinase PfkB domain-containing protein</fullName>
    </recommendedName>
</protein>
<comment type="caution">
    <text evidence="4">The sequence shown here is derived from an EMBL/GenBank/DDBJ whole genome shotgun (WGS) entry which is preliminary data.</text>
</comment>
<dbReference type="Pfam" id="PF00294">
    <property type="entry name" value="PfkB"/>
    <property type="match status" value="2"/>
</dbReference>
<name>A0AAV1IN68_9CHLO</name>